<keyword evidence="2" id="KW-1185">Reference proteome</keyword>
<evidence type="ECO:0000313" key="1">
    <source>
        <dbReference type="EMBL" id="CAD6337425.1"/>
    </source>
</evidence>
<reference evidence="1" key="1">
    <citation type="submission" date="2020-10" db="EMBL/GenBank/DDBJ databases">
        <authorList>
            <person name="Han B."/>
            <person name="Lu T."/>
            <person name="Zhao Q."/>
            <person name="Huang X."/>
            <person name="Zhao Y."/>
        </authorList>
    </citation>
    <scope>NUCLEOTIDE SEQUENCE</scope>
</reference>
<sequence length="136" mass="14655">MEEAAGRERPPWRCTVAVQAARCLVLYAAFSLGEPQLIQWGGGAGGVDALGRGSRGGAFLSVSGGAQGPIKQARLLRQMETIAKAYEVKLVLDVAQLGEDDPLWQNEPLHDGKISTSYRGQTKWLDQSLALTDSSW</sequence>
<dbReference type="Proteomes" id="UP000604825">
    <property type="component" value="Unassembled WGS sequence"/>
</dbReference>
<dbReference type="EMBL" id="CAJGYO010000018">
    <property type="protein sequence ID" value="CAD6337425.1"/>
    <property type="molecule type" value="Genomic_DNA"/>
</dbReference>
<accession>A0A811S8R8</accession>
<dbReference type="AlphaFoldDB" id="A0A811S8R8"/>
<organism evidence="1 2">
    <name type="scientific">Miscanthus lutarioriparius</name>
    <dbReference type="NCBI Taxonomy" id="422564"/>
    <lineage>
        <taxon>Eukaryota</taxon>
        <taxon>Viridiplantae</taxon>
        <taxon>Streptophyta</taxon>
        <taxon>Embryophyta</taxon>
        <taxon>Tracheophyta</taxon>
        <taxon>Spermatophyta</taxon>
        <taxon>Magnoliopsida</taxon>
        <taxon>Liliopsida</taxon>
        <taxon>Poales</taxon>
        <taxon>Poaceae</taxon>
        <taxon>PACMAD clade</taxon>
        <taxon>Panicoideae</taxon>
        <taxon>Andropogonodae</taxon>
        <taxon>Andropogoneae</taxon>
        <taxon>Saccharinae</taxon>
        <taxon>Miscanthus</taxon>
    </lineage>
</organism>
<name>A0A811S8R8_9POAL</name>
<proteinExistence type="predicted"/>
<comment type="caution">
    <text evidence="1">The sequence shown here is derived from an EMBL/GenBank/DDBJ whole genome shotgun (WGS) entry which is preliminary data.</text>
</comment>
<protein>
    <submittedName>
        <fullName evidence="1">Uncharacterized protein</fullName>
    </submittedName>
</protein>
<evidence type="ECO:0000313" key="2">
    <source>
        <dbReference type="Proteomes" id="UP000604825"/>
    </source>
</evidence>
<dbReference type="OrthoDB" id="411211at2759"/>
<gene>
    <name evidence="1" type="ORF">NCGR_LOCUS61523</name>
</gene>